<feature type="region of interest" description="Disordered" evidence="1">
    <location>
        <begin position="249"/>
        <end position="271"/>
    </location>
</feature>
<comment type="caution">
    <text evidence="3">The sequence shown here is derived from an EMBL/GenBank/DDBJ whole genome shotgun (WGS) entry which is preliminary data.</text>
</comment>
<evidence type="ECO:0000313" key="3">
    <source>
        <dbReference type="EMBL" id="RAY12201.1"/>
    </source>
</evidence>
<dbReference type="Gene3D" id="3.90.550.10">
    <property type="entry name" value="Spore Coat Polysaccharide Biosynthesis Protein SpsA, Chain A"/>
    <property type="match status" value="1"/>
</dbReference>
<dbReference type="Proteomes" id="UP000251891">
    <property type="component" value="Unassembled WGS sequence"/>
</dbReference>
<accession>A0A365GZF4</accession>
<evidence type="ECO:0000259" key="2">
    <source>
        <dbReference type="Pfam" id="PF00535"/>
    </source>
</evidence>
<keyword evidence="3" id="KW-0808">Transferase</keyword>
<gene>
    <name evidence="3" type="ORF">DPM19_26120</name>
</gene>
<dbReference type="OrthoDB" id="2369748at2"/>
<evidence type="ECO:0000256" key="1">
    <source>
        <dbReference type="SAM" id="MobiDB-lite"/>
    </source>
</evidence>
<feature type="domain" description="Glycosyltransferase 2-like" evidence="2">
    <location>
        <begin position="17"/>
        <end position="139"/>
    </location>
</feature>
<dbReference type="InterPro" id="IPR001173">
    <property type="entry name" value="Glyco_trans_2-like"/>
</dbReference>
<proteinExistence type="predicted"/>
<sequence length="271" mass="28501">MPSPGHPADSPAALLEVVVPAYNEAGRLPTGLSLLCDKLLALDLPATVLVVDNGSTDATADIVRRWSGPVPVRLLHCARRGKGAAVRHGLLATRASYVGFCDADMATGLDALDRALGLLSGGHPVVVGSRRHPDSDVEDHSSLLRKVGALAFNRAVRDIGGGIADTQCGFKFFLGPLVRAAAADLRTAGFAFDAELLMHCVRRGADVTAIPVVWRDMPGTTFSLRRHSGAVLRELSEIRMMHRRGPVRPATLPAPAPVAAPALAETQTGPV</sequence>
<dbReference type="InterPro" id="IPR029044">
    <property type="entry name" value="Nucleotide-diphossugar_trans"/>
</dbReference>
<organism evidence="3 4">
    <name type="scientific">Actinomadura craniellae</name>
    <dbReference type="NCBI Taxonomy" id="2231787"/>
    <lineage>
        <taxon>Bacteria</taxon>
        <taxon>Bacillati</taxon>
        <taxon>Actinomycetota</taxon>
        <taxon>Actinomycetes</taxon>
        <taxon>Streptosporangiales</taxon>
        <taxon>Thermomonosporaceae</taxon>
        <taxon>Actinomadura</taxon>
    </lineage>
</organism>
<dbReference type="PANTHER" id="PTHR10859:SF91">
    <property type="entry name" value="DOLICHYL-PHOSPHATE BETA-GLUCOSYLTRANSFERASE"/>
    <property type="match status" value="1"/>
</dbReference>
<dbReference type="GO" id="GO:0016740">
    <property type="term" value="F:transferase activity"/>
    <property type="evidence" value="ECO:0007669"/>
    <property type="project" value="UniProtKB-KW"/>
</dbReference>
<dbReference type="SUPFAM" id="SSF53448">
    <property type="entry name" value="Nucleotide-diphospho-sugar transferases"/>
    <property type="match status" value="1"/>
</dbReference>
<dbReference type="RefSeq" id="WP_111870692.1">
    <property type="nucleotide sequence ID" value="NZ_QLYX01000014.1"/>
</dbReference>
<dbReference type="AlphaFoldDB" id="A0A365GZF4"/>
<name>A0A365GZF4_9ACTN</name>
<dbReference type="EMBL" id="QLYX01000014">
    <property type="protein sequence ID" value="RAY12201.1"/>
    <property type="molecule type" value="Genomic_DNA"/>
</dbReference>
<keyword evidence="4" id="KW-1185">Reference proteome</keyword>
<dbReference type="GO" id="GO:0006487">
    <property type="term" value="P:protein N-linked glycosylation"/>
    <property type="evidence" value="ECO:0007669"/>
    <property type="project" value="TreeGrafter"/>
</dbReference>
<dbReference type="Pfam" id="PF00535">
    <property type="entry name" value="Glycos_transf_2"/>
    <property type="match status" value="1"/>
</dbReference>
<dbReference type="PANTHER" id="PTHR10859">
    <property type="entry name" value="GLYCOSYL TRANSFERASE"/>
    <property type="match status" value="1"/>
</dbReference>
<evidence type="ECO:0000313" key="4">
    <source>
        <dbReference type="Proteomes" id="UP000251891"/>
    </source>
</evidence>
<reference evidence="3 4" key="1">
    <citation type="submission" date="2018-06" db="EMBL/GenBank/DDBJ databases">
        <title>Actinomadura craniellae sp. nov. isolated from marine sponge Craniella sp.</title>
        <authorList>
            <person name="Li L."/>
            <person name="Xu Q.H."/>
            <person name="Lin H.W."/>
            <person name="Lu Y.H."/>
        </authorList>
    </citation>
    <scope>NUCLEOTIDE SEQUENCE [LARGE SCALE GENOMIC DNA]</scope>
    <source>
        <strain evidence="3 4">LHW63021</strain>
    </source>
</reference>
<protein>
    <submittedName>
        <fullName evidence="3">Glycosyl transferase family 2</fullName>
    </submittedName>
</protein>